<keyword evidence="5" id="KW-0804">Transcription</keyword>
<dbReference type="InterPro" id="IPR013249">
    <property type="entry name" value="RNA_pol_sigma70_r4_t2"/>
</dbReference>
<dbReference type="Gene3D" id="1.10.10.10">
    <property type="entry name" value="Winged helix-like DNA-binding domain superfamily/Winged helix DNA-binding domain"/>
    <property type="match status" value="1"/>
</dbReference>
<protein>
    <submittedName>
        <fullName evidence="8">RNA polymerase sigma-70 factor (ECF subfamily)</fullName>
    </submittedName>
</protein>
<dbReference type="Pfam" id="PF04542">
    <property type="entry name" value="Sigma70_r2"/>
    <property type="match status" value="1"/>
</dbReference>
<accession>A0A4R6QV35</accession>
<keyword evidence="3" id="KW-0731">Sigma factor</keyword>
<evidence type="ECO:0000256" key="2">
    <source>
        <dbReference type="ARBA" id="ARBA00023015"/>
    </source>
</evidence>
<evidence type="ECO:0000313" key="9">
    <source>
        <dbReference type="Proteomes" id="UP000295361"/>
    </source>
</evidence>
<keyword evidence="4" id="KW-0238">DNA-binding</keyword>
<dbReference type="RefSeq" id="WP_133699644.1">
    <property type="nucleotide sequence ID" value="NZ_SNXS01000001.1"/>
</dbReference>
<dbReference type="InterPro" id="IPR039425">
    <property type="entry name" value="RNA_pol_sigma-70-like"/>
</dbReference>
<dbReference type="AlphaFoldDB" id="A0A4R6QV35"/>
<evidence type="ECO:0000313" key="8">
    <source>
        <dbReference type="EMBL" id="TDP75066.1"/>
    </source>
</evidence>
<dbReference type="GO" id="GO:0003677">
    <property type="term" value="F:DNA binding"/>
    <property type="evidence" value="ECO:0007669"/>
    <property type="project" value="UniProtKB-KW"/>
</dbReference>
<dbReference type="NCBIfam" id="TIGR02937">
    <property type="entry name" value="sigma70-ECF"/>
    <property type="match status" value="1"/>
</dbReference>
<proteinExistence type="inferred from homology"/>
<dbReference type="InterPro" id="IPR036388">
    <property type="entry name" value="WH-like_DNA-bd_sf"/>
</dbReference>
<comment type="caution">
    <text evidence="8">The sequence shown here is derived from an EMBL/GenBank/DDBJ whole genome shotgun (WGS) entry which is preliminary data.</text>
</comment>
<evidence type="ECO:0000256" key="4">
    <source>
        <dbReference type="ARBA" id="ARBA00023125"/>
    </source>
</evidence>
<dbReference type="GO" id="GO:0016987">
    <property type="term" value="F:sigma factor activity"/>
    <property type="evidence" value="ECO:0007669"/>
    <property type="project" value="UniProtKB-KW"/>
</dbReference>
<dbReference type="InterPro" id="IPR014284">
    <property type="entry name" value="RNA_pol_sigma-70_dom"/>
</dbReference>
<dbReference type="Proteomes" id="UP000295361">
    <property type="component" value="Unassembled WGS sequence"/>
</dbReference>
<dbReference type="InterPro" id="IPR007627">
    <property type="entry name" value="RNA_pol_sigma70_r2"/>
</dbReference>
<organism evidence="8 9">
    <name type="scientific">Roseateles toxinivorans</name>
    <dbReference type="NCBI Taxonomy" id="270368"/>
    <lineage>
        <taxon>Bacteria</taxon>
        <taxon>Pseudomonadati</taxon>
        <taxon>Pseudomonadota</taxon>
        <taxon>Betaproteobacteria</taxon>
        <taxon>Burkholderiales</taxon>
        <taxon>Sphaerotilaceae</taxon>
        <taxon>Roseateles</taxon>
    </lineage>
</organism>
<dbReference type="InterPro" id="IPR013324">
    <property type="entry name" value="RNA_pol_sigma_r3/r4-like"/>
</dbReference>
<gene>
    <name evidence="8" type="ORF">DES47_1011142</name>
</gene>
<evidence type="ECO:0000256" key="1">
    <source>
        <dbReference type="ARBA" id="ARBA00010641"/>
    </source>
</evidence>
<dbReference type="InterPro" id="IPR013325">
    <property type="entry name" value="RNA_pol_sigma_r2"/>
</dbReference>
<evidence type="ECO:0000259" key="6">
    <source>
        <dbReference type="Pfam" id="PF04542"/>
    </source>
</evidence>
<feature type="domain" description="RNA polymerase sigma-70 region 2" evidence="6">
    <location>
        <begin position="33"/>
        <end position="100"/>
    </location>
</feature>
<dbReference type="GO" id="GO:0006352">
    <property type="term" value="P:DNA-templated transcription initiation"/>
    <property type="evidence" value="ECO:0007669"/>
    <property type="project" value="InterPro"/>
</dbReference>
<evidence type="ECO:0000256" key="5">
    <source>
        <dbReference type="ARBA" id="ARBA00023163"/>
    </source>
</evidence>
<feature type="domain" description="RNA polymerase sigma factor 70 region 4 type 2" evidence="7">
    <location>
        <begin position="135"/>
        <end position="186"/>
    </location>
</feature>
<sequence>MPFFRKPADDPDQALPGLMARLLGGDTRALDLIYRQESGAVYRYALALCGNPAWAADAMQDAFVAFAGRPEGWDAARGSLGAYLAGTARYALLARWREARVHVEVPQGDEDEPPAECGAHPSPESLLVCAQDQAQVWAAIHALPWAFREALVLVDLQERPYAEAARIAGVELNTLRTRLHRARSRLAALLNAGQGVAA</sequence>
<dbReference type="EMBL" id="SNXS01000001">
    <property type="protein sequence ID" value="TDP75066.1"/>
    <property type="molecule type" value="Genomic_DNA"/>
</dbReference>
<dbReference type="SUPFAM" id="SSF88946">
    <property type="entry name" value="Sigma2 domain of RNA polymerase sigma factors"/>
    <property type="match status" value="1"/>
</dbReference>
<comment type="similarity">
    <text evidence="1">Belongs to the sigma-70 factor family. ECF subfamily.</text>
</comment>
<dbReference type="PANTHER" id="PTHR43133:SF8">
    <property type="entry name" value="RNA POLYMERASE SIGMA FACTOR HI_1459-RELATED"/>
    <property type="match status" value="1"/>
</dbReference>
<dbReference type="Gene3D" id="1.10.1740.10">
    <property type="match status" value="1"/>
</dbReference>
<reference evidence="8 9" key="1">
    <citation type="submission" date="2019-03" db="EMBL/GenBank/DDBJ databases">
        <title>Genomic Encyclopedia of Type Strains, Phase IV (KMG-IV): sequencing the most valuable type-strain genomes for metagenomic binning, comparative biology and taxonomic classification.</title>
        <authorList>
            <person name="Goeker M."/>
        </authorList>
    </citation>
    <scope>NUCLEOTIDE SEQUENCE [LARGE SCALE GENOMIC DNA]</scope>
    <source>
        <strain evidence="8 9">DSM 16998</strain>
    </source>
</reference>
<dbReference type="CDD" id="cd06171">
    <property type="entry name" value="Sigma70_r4"/>
    <property type="match status" value="1"/>
</dbReference>
<name>A0A4R6QV35_9BURK</name>
<dbReference type="OrthoDB" id="9784984at2"/>
<evidence type="ECO:0000256" key="3">
    <source>
        <dbReference type="ARBA" id="ARBA00023082"/>
    </source>
</evidence>
<dbReference type="SUPFAM" id="SSF88659">
    <property type="entry name" value="Sigma3 and sigma4 domains of RNA polymerase sigma factors"/>
    <property type="match status" value="1"/>
</dbReference>
<dbReference type="Pfam" id="PF08281">
    <property type="entry name" value="Sigma70_r4_2"/>
    <property type="match status" value="1"/>
</dbReference>
<keyword evidence="2" id="KW-0805">Transcription regulation</keyword>
<evidence type="ECO:0000259" key="7">
    <source>
        <dbReference type="Pfam" id="PF08281"/>
    </source>
</evidence>
<keyword evidence="9" id="KW-1185">Reference proteome</keyword>
<dbReference type="InParanoid" id="A0A4R6QV35"/>
<dbReference type="PANTHER" id="PTHR43133">
    <property type="entry name" value="RNA POLYMERASE ECF-TYPE SIGMA FACTO"/>
    <property type="match status" value="1"/>
</dbReference>